<dbReference type="InterPro" id="IPR032710">
    <property type="entry name" value="NTF2-like_dom_sf"/>
</dbReference>
<dbReference type="RefSeq" id="WP_260995939.1">
    <property type="nucleotide sequence ID" value="NZ_JAODWD010000007.1"/>
</dbReference>
<sequence>MNEMNGDESGDLAQLARRIEILEAEADIRRLMASHQWASDAGSSGLDIPDWADHPAPRPPNGTPSSPGGGSAWARGGVWEGDGLSEMFAGATIQPMGTGATEFSNMRPRWMPHMMHFLSNEWIQVQSPTEAVGRWYSWEAATVAVDGELVAVWIAGRYHIRFLQDDGEWRIARMQFQEIFSTRFDSSGWTEIPHVSYGPRQVAP</sequence>
<evidence type="ECO:0000313" key="3">
    <source>
        <dbReference type="EMBL" id="MCT7661864.1"/>
    </source>
</evidence>
<dbReference type="Pfam" id="PF13577">
    <property type="entry name" value="SnoaL_4"/>
    <property type="match status" value="1"/>
</dbReference>
<name>A0ABT2MHV4_9MYCO</name>
<organism evidence="3 4">
    <name type="scientific">Mycobacterium deserti</name>
    <dbReference type="NCBI Taxonomy" id="2978347"/>
    <lineage>
        <taxon>Bacteria</taxon>
        <taxon>Bacillati</taxon>
        <taxon>Actinomycetota</taxon>
        <taxon>Actinomycetes</taxon>
        <taxon>Mycobacteriales</taxon>
        <taxon>Mycobacteriaceae</taxon>
        <taxon>Mycobacterium</taxon>
    </lineage>
</organism>
<gene>
    <name evidence="3" type="ORF">N4S67_26050</name>
</gene>
<dbReference type="EMBL" id="JAODWD010000007">
    <property type="protein sequence ID" value="MCT7661864.1"/>
    <property type="molecule type" value="Genomic_DNA"/>
</dbReference>
<feature type="region of interest" description="Disordered" evidence="1">
    <location>
        <begin position="42"/>
        <end position="76"/>
    </location>
</feature>
<protein>
    <submittedName>
        <fullName evidence="3">Nuclear transport factor 2 family protein</fullName>
    </submittedName>
</protein>
<reference evidence="4" key="1">
    <citation type="submission" date="2023-07" db="EMBL/GenBank/DDBJ databases">
        <authorList>
            <person name="Deng Y."/>
            <person name="Zhang Y.-Q."/>
        </authorList>
    </citation>
    <scope>NUCLEOTIDE SEQUENCE [LARGE SCALE GENOMIC DNA]</scope>
    <source>
        <strain evidence="4">CPCC 205710</strain>
    </source>
</reference>
<evidence type="ECO:0000259" key="2">
    <source>
        <dbReference type="Pfam" id="PF13577"/>
    </source>
</evidence>
<accession>A0ABT2MHV4</accession>
<comment type="caution">
    <text evidence="3">The sequence shown here is derived from an EMBL/GenBank/DDBJ whole genome shotgun (WGS) entry which is preliminary data.</text>
</comment>
<dbReference type="SUPFAM" id="SSF54427">
    <property type="entry name" value="NTF2-like"/>
    <property type="match status" value="1"/>
</dbReference>
<keyword evidence="4" id="KW-1185">Reference proteome</keyword>
<dbReference type="InterPro" id="IPR037401">
    <property type="entry name" value="SnoaL-like"/>
</dbReference>
<evidence type="ECO:0000313" key="4">
    <source>
        <dbReference type="Proteomes" id="UP001206639"/>
    </source>
</evidence>
<dbReference type="Gene3D" id="3.10.450.50">
    <property type="match status" value="1"/>
</dbReference>
<proteinExistence type="predicted"/>
<feature type="domain" description="SnoaL-like" evidence="2">
    <location>
        <begin position="72"/>
        <end position="174"/>
    </location>
</feature>
<dbReference type="Proteomes" id="UP001206639">
    <property type="component" value="Unassembled WGS sequence"/>
</dbReference>
<evidence type="ECO:0000256" key="1">
    <source>
        <dbReference type="SAM" id="MobiDB-lite"/>
    </source>
</evidence>